<dbReference type="Pfam" id="PF13353">
    <property type="entry name" value="Fer4_12"/>
    <property type="match status" value="1"/>
</dbReference>
<dbReference type="EMBL" id="CACRTF010000017">
    <property type="protein sequence ID" value="VYT50966.1"/>
    <property type="molecule type" value="Genomic_DNA"/>
</dbReference>
<sequence length="153" mass="17758">MLLFHDAGVSVEGVPGHKTLCFYLTGCLNHCKNCHYPELRDSKYGECLKDKFYHIVELYIDYISCVAFMGEGTIQDRDELISYAKYVQDRGLKNCLYCGRNVRIEEWMSVFDYIKTGAYIEKAGPLTKSGTNQRMFYKDGSSYVDITYRFWNA</sequence>
<protein>
    <submittedName>
        <fullName evidence="1">Uncharacterized protein</fullName>
    </submittedName>
</protein>
<accession>A0A6M5G2Y9</accession>
<dbReference type="InterPro" id="IPR013785">
    <property type="entry name" value="Aldolase_TIM"/>
</dbReference>
<gene>
    <name evidence="1" type="ORF">CBLFYP116_04646</name>
</gene>
<evidence type="ECO:0000313" key="1">
    <source>
        <dbReference type="EMBL" id="VYT50966.1"/>
    </source>
</evidence>
<reference evidence="1" key="1">
    <citation type="submission" date="2019-11" db="EMBL/GenBank/DDBJ databases">
        <authorList>
            <person name="Feng L."/>
        </authorList>
    </citation>
    <scope>NUCLEOTIDE SEQUENCE</scope>
    <source>
        <strain evidence="1">CbolteaeLFYP116</strain>
    </source>
</reference>
<dbReference type="GeneID" id="23113603"/>
<organism evidence="1">
    <name type="scientific">Enterocloster bolteae</name>
    <dbReference type="NCBI Taxonomy" id="208479"/>
    <lineage>
        <taxon>Bacteria</taxon>
        <taxon>Bacillati</taxon>
        <taxon>Bacillota</taxon>
        <taxon>Clostridia</taxon>
        <taxon>Lachnospirales</taxon>
        <taxon>Lachnospiraceae</taxon>
        <taxon>Enterocloster</taxon>
    </lineage>
</organism>
<dbReference type="RefSeq" id="WP_002575723.1">
    <property type="nucleotide sequence ID" value="NZ_BAABZS010000001.1"/>
</dbReference>
<name>A0A6M5G2Y9_9FIRM</name>
<dbReference type="Gene3D" id="3.20.20.70">
    <property type="entry name" value="Aldolase class I"/>
    <property type="match status" value="1"/>
</dbReference>
<dbReference type="AlphaFoldDB" id="A0A6M5G2Y9"/>
<proteinExistence type="predicted"/>